<evidence type="ECO:0000313" key="2">
    <source>
        <dbReference type="Proteomes" id="UP000260983"/>
    </source>
</evidence>
<protein>
    <submittedName>
        <fullName evidence="1">Uncharacterized protein</fullName>
    </submittedName>
</protein>
<evidence type="ECO:0000313" key="1">
    <source>
        <dbReference type="EMBL" id="RGN38204.1"/>
    </source>
</evidence>
<dbReference type="EMBL" id="QSUL01000003">
    <property type="protein sequence ID" value="RGN38204.1"/>
    <property type="molecule type" value="Genomic_DNA"/>
</dbReference>
<dbReference type="RefSeq" id="WP_117723540.1">
    <property type="nucleotide sequence ID" value="NZ_QSUL01000003.1"/>
</dbReference>
<comment type="caution">
    <text evidence="1">The sequence shown here is derived from an EMBL/GenBank/DDBJ whole genome shotgun (WGS) entry which is preliminary data.</text>
</comment>
<reference evidence="1 2" key="1">
    <citation type="submission" date="2018-08" db="EMBL/GenBank/DDBJ databases">
        <title>A genome reference for cultivated species of the human gut microbiota.</title>
        <authorList>
            <person name="Zou Y."/>
            <person name="Xue W."/>
            <person name="Luo G."/>
        </authorList>
    </citation>
    <scope>NUCLEOTIDE SEQUENCE [LARGE SCALE GENOMIC DNA]</scope>
    <source>
        <strain evidence="1 2">OM05-15BH</strain>
    </source>
</reference>
<name>A0A3E5BKS5_9BACE</name>
<gene>
    <name evidence="1" type="ORF">DXB65_05010</name>
</gene>
<organism evidence="1 2">
    <name type="scientific">Bacteroides oleiciplenus</name>
    <dbReference type="NCBI Taxonomy" id="626931"/>
    <lineage>
        <taxon>Bacteria</taxon>
        <taxon>Pseudomonadati</taxon>
        <taxon>Bacteroidota</taxon>
        <taxon>Bacteroidia</taxon>
        <taxon>Bacteroidales</taxon>
        <taxon>Bacteroidaceae</taxon>
        <taxon>Bacteroides</taxon>
    </lineage>
</organism>
<accession>A0A3E5BKS5</accession>
<dbReference type="PROSITE" id="PS51257">
    <property type="entry name" value="PROKAR_LIPOPROTEIN"/>
    <property type="match status" value="1"/>
</dbReference>
<proteinExistence type="predicted"/>
<dbReference type="AlphaFoldDB" id="A0A3E5BKS5"/>
<dbReference type="Proteomes" id="UP000260983">
    <property type="component" value="Unassembled WGS sequence"/>
</dbReference>
<sequence length="232" mass="27871">MKLFTISLLLALLVGCVNKEEKRYRYVCDSLNRLDFPPRQFDTLFFHKYGDGFVVDTVYPDGKYEWIQTIYNGNYYRLMRDKDCPIVNAMQYDREGKLLYWDQEFLHGKTISAYTVEYDKNGQVTKFYNLDAGDEGYIYPTYSIHQLLDELKKENIDLFHNISIYYYGKDYFDTDSIPYKRWGWYVDIKDTIDSNDNCNMTGRLYDGQTGELLDVYRGKWEDWHFNFDKEVK</sequence>